<dbReference type="GeneID" id="79314843"/>
<gene>
    <name evidence="2" type="ORF">ACFQPE_03525</name>
</gene>
<keyword evidence="1" id="KW-0472">Membrane</keyword>
<keyword evidence="1" id="KW-0812">Transmembrane</keyword>
<accession>A0ABD6A5Y8</accession>
<organism evidence="2 3">
    <name type="scientific">Halomarina halobia</name>
    <dbReference type="NCBI Taxonomy" id="3033386"/>
    <lineage>
        <taxon>Archaea</taxon>
        <taxon>Methanobacteriati</taxon>
        <taxon>Methanobacteriota</taxon>
        <taxon>Stenosarchaea group</taxon>
        <taxon>Halobacteria</taxon>
        <taxon>Halobacteriales</taxon>
        <taxon>Natronomonadaceae</taxon>
        <taxon>Halomarina</taxon>
    </lineage>
</organism>
<keyword evidence="3" id="KW-1185">Reference proteome</keyword>
<keyword evidence="1" id="KW-1133">Transmembrane helix</keyword>
<comment type="caution">
    <text evidence="2">The sequence shown here is derived from an EMBL/GenBank/DDBJ whole genome shotgun (WGS) entry which is preliminary data.</text>
</comment>
<dbReference type="EMBL" id="JBHTBF010000001">
    <property type="protein sequence ID" value="MFC7315865.1"/>
    <property type="molecule type" value="Genomic_DNA"/>
</dbReference>
<name>A0ABD6A5Y8_9EURY</name>
<dbReference type="AlphaFoldDB" id="A0ABD6A5Y8"/>
<reference evidence="2 3" key="1">
    <citation type="journal article" date="2019" name="Int. J. Syst. Evol. Microbiol.">
        <title>The Global Catalogue of Microorganisms (GCM) 10K type strain sequencing project: providing services to taxonomists for standard genome sequencing and annotation.</title>
        <authorList>
            <consortium name="The Broad Institute Genomics Platform"/>
            <consortium name="The Broad Institute Genome Sequencing Center for Infectious Disease"/>
            <person name="Wu L."/>
            <person name="Ma J."/>
        </authorList>
    </citation>
    <scope>NUCLEOTIDE SEQUENCE [LARGE SCALE GENOMIC DNA]</scope>
    <source>
        <strain evidence="2 3">PSR21</strain>
    </source>
</reference>
<proteinExistence type="predicted"/>
<feature type="transmembrane region" description="Helical" evidence="1">
    <location>
        <begin position="50"/>
        <end position="70"/>
    </location>
</feature>
<sequence length="92" mass="9548">MRSPRSTAGRTNVPYPPIPETPDGRTILVAFAVALVVPVVLWVVSYPALAALAAASFSAGVVAVHVAAAVDRRRTTGCTTLRVPGVGIRVEL</sequence>
<evidence type="ECO:0000313" key="3">
    <source>
        <dbReference type="Proteomes" id="UP001596547"/>
    </source>
</evidence>
<feature type="transmembrane region" description="Helical" evidence="1">
    <location>
        <begin position="26"/>
        <end position="44"/>
    </location>
</feature>
<evidence type="ECO:0000256" key="1">
    <source>
        <dbReference type="SAM" id="Phobius"/>
    </source>
</evidence>
<evidence type="ECO:0000313" key="2">
    <source>
        <dbReference type="EMBL" id="MFC7315865.1"/>
    </source>
</evidence>
<dbReference type="RefSeq" id="WP_276305266.1">
    <property type="nucleotide sequence ID" value="NZ_CP119992.1"/>
</dbReference>
<protein>
    <submittedName>
        <fullName evidence="2">Uncharacterized protein</fullName>
    </submittedName>
</protein>
<dbReference type="Proteomes" id="UP001596547">
    <property type="component" value="Unassembled WGS sequence"/>
</dbReference>